<dbReference type="PANTHER" id="PTHR19959:SF119">
    <property type="entry name" value="FUNGAL LIPASE-LIKE DOMAIN-CONTAINING PROTEIN"/>
    <property type="match status" value="1"/>
</dbReference>
<dbReference type="SMART" id="SM00028">
    <property type="entry name" value="TPR"/>
    <property type="match status" value="16"/>
</dbReference>
<dbReference type="InterPro" id="IPR018821">
    <property type="entry name" value="DUF294_put_nucleoTrafse_sb-bd"/>
</dbReference>
<dbReference type="InterPro" id="IPR019734">
    <property type="entry name" value="TPR_rpt"/>
</dbReference>
<reference evidence="4 5" key="1">
    <citation type="submission" date="2024-02" db="EMBL/GenBank/DDBJ databases">
        <authorList>
            <person name="Daric V."/>
            <person name="Darras S."/>
        </authorList>
    </citation>
    <scope>NUCLEOTIDE SEQUENCE [LARGE SCALE GENOMIC DNA]</scope>
</reference>
<dbReference type="Pfam" id="PF13424">
    <property type="entry name" value="TPR_12"/>
    <property type="match status" value="1"/>
</dbReference>
<dbReference type="SUPFAM" id="SSF48452">
    <property type="entry name" value="TPR-like"/>
    <property type="match status" value="3"/>
</dbReference>
<dbReference type="Pfam" id="PF10335">
    <property type="entry name" value="DUF294_C"/>
    <property type="match status" value="1"/>
</dbReference>
<dbReference type="PANTHER" id="PTHR19959">
    <property type="entry name" value="KINESIN LIGHT CHAIN"/>
    <property type="match status" value="1"/>
</dbReference>
<feature type="repeat" description="TPR" evidence="1">
    <location>
        <begin position="894"/>
        <end position="927"/>
    </location>
</feature>
<dbReference type="InterPro" id="IPR005105">
    <property type="entry name" value="GlnD_Uridyltrans_N"/>
</dbReference>
<evidence type="ECO:0000256" key="1">
    <source>
        <dbReference type="PROSITE-ProRule" id="PRU00339"/>
    </source>
</evidence>
<dbReference type="Pfam" id="PF03445">
    <property type="entry name" value="DUF294"/>
    <property type="match status" value="1"/>
</dbReference>
<dbReference type="EMBL" id="CAWYQH010000152">
    <property type="protein sequence ID" value="CAK8695733.1"/>
    <property type="molecule type" value="Genomic_DNA"/>
</dbReference>
<sequence>MIFLVMDIAINSEEILVDKLRKMCNGSDGKEINPSLSATVFHKMGLLYGKKAPDKISLIQSATLLNAAIVRKPDNIDDIKRDLKLLCDSILANARAQNAECLVSLSETVQSRVRELRGWTNSQLKLVNYISTRVEGKDLHILETDKITSIQTIQKDISSRYTSIMDNLSQKCILILGDPPVRYAHVGMGSLARQEITPYSDFENIIVLEEGIQSRKDYQDILEYFRWFAVIFQAVLINLGETIIPSVAIPTLNDFLTDGGDWFYDAITKSGISFDGLMPHACKTPLGRQQLTPEKRFTTELIKPVNEMLCYLDSDQDLKNGYHLASILSKPCYVSGDVMVYRDFYKGVQEKLLSQRHSNEYDFFQTLKRQVKEDKKKFEIFKSIDNIRKSGSFNMKSVIYRSMTIFISALATYHGIEAASCFAIINELADKKIITRNDRHKLSYAIAVACEVRLKIYMKKERQEDVMFHSNTSQGNNAEAVDSVGARSMVDYFNTAWIFQEALPNFSPSSADDKLNIVWHAKITSYCVICYYLQLYKMCITISKSAIQNKTLSADDLPKVKLFMAISLLKNNDPAEALKHIQPDLFLHKDIGSKRNDPIVSSLDMANCFYWMGHARKALHHYKDAARNFDEELCFRTNFSVVKRNDLSVAECSYQAGKCYAKAKEYAEALVHYDHVQKILEKTSSQASLEKLAQCRYNMAVCLENTNRMDEAFEEFEKAKRIWEGMDETIQTMRKIRKVLHHMGFCLYKTHMPQLASGYYQEAADFAFRTGSKLMVQYSRYSEAVTDFRRAQNIYNAYSADQDTGKNLAKCIRAIEICQLTLKEYDNALKCFNECLAIQVKCSAGKNCDLDMADSYYHTGLCLLWKSKYTEAFKSLNKSQEMYGHASSKSFNAGNCFYRLGLCLFNQERYELALTNFESALEVYQENKLSIGCKKNFADCLYHAGLCNKELHCYKKGLNYFKEAKCSYEASVDDTTHAVVADCNFNTGFCLLYLNQFADAFRYLERACNALKALVGENERNGKGVAECFYNMGICLLHQKQYGRSLKYFQESSSILRQLPSCENVILRDCFYNSGLCWFNQSKYRKSLNEFQKALKVYNSLPADDVLQQVSCCHYRIALCLFNLKQYEEAKWDFDKTIKNKITLEQNTFEGIDFADLFLKAGVCAEKTNCFQEAVGLFKQAVAEYELVNADPDNDVNIADASYRMGLCLRDLLRYDEAEQKLQLALRIFNTNMFKEDIADCLFQIALCKKQLNSYDEGVIYFEKSLGAYKLLSENAAYDLDIDHCLYGIVKCLGALGYNEPSTTSQLLEVLDAYHRRVPVNIVWDRDILECKTELRDILNNTNNEI</sequence>
<gene>
    <name evidence="4" type="ORF">CVLEPA_LOCUS28961</name>
</gene>
<dbReference type="InterPro" id="IPR011990">
    <property type="entry name" value="TPR-like_helical_dom_sf"/>
</dbReference>
<evidence type="ECO:0000313" key="4">
    <source>
        <dbReference type="EMBL" id="CAK8695733.1"/>
    </source>
</evidence>
<comment type="caution">
    <text evidence="4">The sequence shown here is derived from an EMBL/GenBank/DDBJ whole genome shotgun (WGS) entry which is preliminary data.</text>
</comment>
<dbReference type="Proteomes" id="UP001642483">
    <property type="component" value="Unassembled WGS sequence"/>
</dbReference>
<proteinExistence type="predicted"/>
<keyword evidence="5" id="KW-1185">Reference proteome</keyword>
<keyword evidence="1" id="KW-0802">TPR repeat</keyword>
<evidence type="ECO:0000259" key="3">
    <source>
        <dbReference type="Pfam" id="PF10335"/>
    </source>
</evidence>
<dbReference type="Gene3D" id="1.25.40.10">
    <property type="entry name" value="Tetratricopeptide repeat domain"/>
    <property type="match status" value="5"/>
</dbReference>
<name>A0ABP0GXC0_CLALP</name>
<organism evidence="4 5">
    <name type="scientific">Clavelina lepadiformis</name>
    <name type="common">Light-bulb sea squirt</name>
    <name type="synonym">Ascidia lepadiformis</name>
    <dbReference type="NCBI Taxonomy" id="159417"/>
    <lineage>
        <taxon>Eukaryota</taxon>
        <taxon>Metazoa</taxon>
        <taxon>Chordata</taxon>
        <taxon>Tunicata</taxon>
        <taxon>Ascidiacea</taxon>
        <taxon>Aplousobranchia</taxon>
        <taxon>Clavelinidae</taxon>
        <taxon>Clavelina</taxon>
    </lineage>
</organism>
<accession>A0ABP0GXC0</accession>
<evidence type="ECO:0000313" key="5">
    <source>
        <dbReference type="Proteomes" id="UP001642483"/>
    </source>
</evidence>
<feature type="domain" description="Protein-PII uridylyltransferase N-terminal" evidence="2">
    <location>
        <begin position="149"/>
        <end position="240"/>
    </location>
</feature>
<dbReference type="PROSITE" id="PS50005">
    <property type="entry name" value="TPR"/>
    <property type="match status" value="1"/>
</dbReference>
<protein>
    <submittedName>
        <fullName evidence="4">Uncharacterized protein</fullName>
    </submittedName>
</protein>
<evidence type="ECO:0000259" key="2">
    <source>
        <dbReference type="Pfam" id="PF03445"/>
    </source>
</evidence>
<dbReference type="Pfam" id="PF13181">
    <property type="entry name" value="TPR_8"/>
    <property type="match status" value="2"/>
</dbReference>
<feature type="domain" description="DUF294" evidence="3">
    <location>
        <begin position="363"/>
        <end position="461"/>
    </location>
</feature>